<evidence type="ECO:0000313" key="2">
    <source>
        <dbReference type="Proteomes" id="UP001437460"/>
    </source>
</evidence>
<organism evidence="1 2">
    <name type="scientific">Ventrimonas faecis</name>
    <dbReference type="NCBI Taxonomy" id="3133170"/>
    <lineage>
        <taxon>Bacteria</taxon>
        <taxon>Bacillati</taxon>
        <taxon>Bacillota</taxon>
        <taxon>Clostridia</taxon>
        <taxon>Lachnospirales</taxon>
        <taxon>Lachnospiraceae</taxon>
        <taxon>Ventrimonas</taxon>
    </lineage>
</organism>
<evidence type="ECO:0000313" key="1">
    <source>
        <dbReference type="EMBL" id="MEQ2563883.1"/>
    </source>
</evidence>
<keyword evidence="2" id="KW-1185">Reference proteome</keyword>
<reference evidence="1 2" key="1">
    <citation type="submission" date="2024-03" db="EMBL/GenBank/DDBJ databases">
        <title>Human intestinal bacterial collection.</title>
        <authorList>
            <person name="Pauvert C."/>
            <person name="Hitch T.C.A."/>
            <person name="Clavel T."/>
        </authorList>
    </citation>
    <scope>NUCLEOTIDE SEQUENCE [LARGE SCALE GENOMIC DNA]</scope>
    <source>
        <strain evidence="1 2">CLA-AP-H27</strain>
    </source>
</reference>
<comment type="caution">
    <text evidence="1">The sequence shown here is derived from an EMBL/GenBank/DDBJ whole genome shotgun (WGS) entry which is preliminary data.</text>
</comment>
<dbReference type="RefSeq" id="WP_349229959.1">
    <property type="nucleotide sequence ID" value="NZ_JBBMFJ010000026.1"/>
</dbReference>
<dbReference type="Proteomes" id="UP001437460">
    <property type="component" value="Unassembled WGS sequence"/>
</dbReference>
<name>A0ABV1HNI3_9FIRM</name>
<proteinExistence type="predicted"/>
<sequence>MKDNQIRLPQFLKSVDILIKKMTKEELEAFVHEMARILPESQRSLFEAKLKEIQNSMSVGNDKSGLSGDSENEKEIWKREIQDILKKLTKIQDGEDRLDSEYNEEWDDWYNSEDEEFVFSDPNQILEGVRQAIQMVHTCIDREFMDSSVMELIEQLSLLEIFVAGDYLECDGSPLSLQDLYLYDLLKGDYNRLVMECLYLNYIGSKPTVRVKQLYAMIENMEGGQPVRIESLMQMGNGELPEFDIFLNSWISFLGKQTGRRAERLLNEAQSLLSDDTAMLENARTYAREHPSLFLQYLECKGKTGNNGKSDRADKNGQEQARTMITIGLEALKQIPSDYKIRSQIALRTADYANRLQNVETAEQCWLEAFQSDSSIVNYMRLRFEVRDWRRYQNKVRTTIEEQFQKSKQKRTEFIAGECQRNALSWYDYCVLMFFEQDFEQMRKNGMATSAALGWSATFMKQGIALMLLLLYRGNALPVGLQEMQDRVIANCQFRAEEYVQGLEMTEGDNQQLFFLLFSDWKQQVSLTETQQKQWLKRIDVWLAKRVEGIMQANRRNYYEECAAFLAALCEVLQSNGEQRAKEKYYERYRKLYPRRRSFLEAMRSYGMQ</sequence>
<accession>A0ABV1HNI3</accession>
<protein>
    <submittedName>
        <fullName evidence="1">Uncharacterized protein</fullName>
    </submittedName>
</protein>
<gene>
    <name evidence="1" type="ORF">WMO41_12045</name>
</gene>
<dbReference type="EMBL" id="JBBMFJ010000026">
    <property type="protein sequence ID" value="MEQ2563883.1"/>
    <property type="molecule type" value="Genomic_DNA"/>
</dbReference>